<dbReference type="AlphaFoldDB" id="A0A7E4ZS34"/>
<dbReference type="Proteomes" id="UP000492821">
    <property type="component" value="Unassembled WGS sequence"/>
</dbReference>
<evidence type="ECO:0000313" key="2">
    <source>
        <dbReference type="WBParaSite" id="Pan_g14183.t1"/>
    </source>
</evidence>
<reference evidence="1" key="1">
    <citation type="journal article" date="2013" name="Genetics">
        <title>The draft genome and transcriptome of Panagrellus redivivus are shaped by the harsh demands of a free-living lifestyle.</title>
        <authorList>
            <person name="Srinivasan J."/>
            <person name="Dillman A.R."/>
            <person name="Macchietto M.G."/>
            <person name="Heikkinen L."/>
            <person name="Lakso M."/>
            <person name="Fracchia K.M."/>
            <person name="Antoshechkin I."/>
            <person name="Mortazavi A."/>
            <person name="Wong G."/>
            <person name="Sternberg P.W."/>
        </authorList>
    </citation>
    <scope>NUCLEOTIDE SEQUENCE [LARGE SCALE GENOMIC DNA]</scope>
    <source>
        <strain evidence="1">MT8872</strain>
    </source>
</reference>
<name>A0A7E4ZS34_PANRE</name>
<keyword evidence="1" id="KW-1185">Reference proteome</keyword>
<dbReference type="WBParaSite" id="Pan_g14183.t1">
    <property type="protein sequence ID" value="Pan_g14183.t1"/>
    <property type="gene ID" value="Pan_g14183"/>
</dbReference>
<sequence>MPFPIAKLAYGLRCRLHDLATPAERYNLQIAAGNPSICPPTQKVQDIVRFIIRNHNGIFNVYELNIGNDSPVYRTTDLSINSASVENLASAPFGHFIDESSVRLWDCHLSKPFFKKLSSLVCANSIKKFLLIRNSNDSKVFKMSNLLNGFPNLNDINVHHIQIADTWMTEILQYDQHHITDLRLFLTMEQFTTLSTDDLVAFLQTQKKGFHLTLMLVQTGETPLINLNEFPNYEMISDNYEMACAYNKRLRRYKYKTRLQIGTYGVNKVHVWFL</sequence>
<reference evidence="2" key="2">
    <citation type="submission" date="2020-10" db="UniProtKB">
        <authorList>
            <consortium name="WormBaseParasite"/>
        </authorList>
    </citation>
    <scope>IDENTIFICATION</scope>
</reference>
<protein>
    <submittedName>
        <fullName evidence="2">F-box domain-containing protein</fullName>
    </submittedName>
</protein>
<organism evidence="1 2">
    <name type="scientific">Panagrellus redivivus</name>
    <name type="common">Microworm</name>
    <dbReference type="NCBI Taxonomy" id="6233"/>
    <lineage>
        <taxon>Eukaryota</taxon>
        <taxon>Metazoa</taxon>
        <taxon>Ecdysozoa</taxon>
        <taxon>Nematoda</taxon>
        <taxon>Chromadorea</taxon>
        <taxon>Rhabditida</taxon>
        <taxon>Tylenchina</taxon>
        <taxon>Panagrolaimomorpha</taxon>
        <taxon>Panagrolaimoidea</taxon>
        <taxon>Panagrolaimidae</taxon>
        <taxon>Panagrellus</taxon>
    </lineage>
</organism>
<accession>A0A7E4ZS34</accession>
<proteinExistence type="predicted"/>
<evidence type="ECO:0000313" key="1">
    <source>
        <dbReference type="Proteomes" id="UP000492821"/>
    </source>
</evidence>